<reference evidence="5" key="1">
    <citation type="submission" date="2020-05" db="EMBL/GenBank/DDBJ databases">
        <authorList>
            <person name="Chiriac C."/>
            <person name="Salcher M."/>
            <person name="Ghai R."/>
            <person name="Kavagutti S V."/>
        </authorList>
    </citation>
    <scope>NUCLEOTIDE SEQUENCE</scope>
</reference>
<dbReference type="SUPFAM" id="SSF46785">
    <property type="entry name" value="Winged helix' DNA-binding domain"/>
    <property type="match status" value="1"/>
</dbReference>
<dbReference type="InterPro" id="IPR000485">
    <property type="entry name" value="AsnC-type_HTH_dom"/>
</dbReference>
<dbReference type="Pfam" id="PF13404">
    <property type="entry name" value="HTH_AsnC-type"/>
    <property type="match status" value="1"/>
</dbReference>
<keyword evidence="1" id="KW-0805">Transcription regulation</keyword>
<dbReference type="SMART" id="SM00344">
    <property type="entry name" value="HTH_ASNC"/>
    <property type="match status" value="1"/>
</dbReference>
<dbReference type="PANTHER" id="PTHR30154:SF34">
    <property type="entry name" value="TRANSCRIPTIONAL REGULATOR AZLB"/>
    <property type="match status" value="1"/>
</dbReference>
<dbReference type="GO" id="GO:0043200">
    <property type="term" value="P:response to amino acid"/>
    <property type="evidence" value="ECO:0007669"/>
    <property type="project" value="TreeGrafter"/>
</dbReference>
<dbReference type="InterPro" id="IPR019888">
    <property type="entry name" value="Tscrpt_reg_AsnC-like"/>
</dbReference>
<dbReference type="PROSITE" id="PS50956">
    <property type="entry name" value="HTH_ASNC_2"/>
    <property type="match status" value="1"/>
</dbReference>
<dbReference type="InterPro" id="IPR011008">
    <property type="entry name" value="Dimeric_a/b-barrel"/>
</dbReference>
<dbReference type="Gene3D" id="3.30.70.920">
    <property type="match status" value="1"/>
</dbReference>
<proteinExistence type="predicted"/>
<dbReference type="GO" id="GO:0005829">
    <property type="term" value="C:cytosol"/>
    <property type="evidence" value="ECO:0007669"/>
    <property type="project" value="TreeGrafter"/>
</dbReference>
<dbReference type="InterPro" id="IPR036390">
    <property type="entry name" value="WH_DNA-bd_sf"/>
</dbReference>
<dbReference type="InterPro" id="IPR054609">
    <property type="entry name" value="PF0864-like_C"/>
</dbReference>
<organism evidence="5">
    <name type="scientific">freshwater metagenome</name>
    <dbReference type="NCBI Taxonomy" id="449393"/>
    <lineage>
        <taxon>unclassified sequences</taxon>
        <taxon>metagenomes</taxon>
        <taxon>ecological metagenomes</taxon>
    </lineage>
</organism>
<evidence type="ECO:0000259" key="4">
    <source>
        <dbReference type="PROSITE" id="PS50956"/>
    </source>
</evidence>
<dbReference type="SUPFAM" id="SSF54909">
    <property type="entry name" value="Dimeric alpha+beta barrel"/>
    <property type="match status" value="1"/>
</dbReference>
<dbReference type="EMBL" id="CAEZYK010000064">
    <property type="protein sequence ID" value="CAB4727891.1"/>
    <property type="molecule type" value="Genomic_DNA"/>
</dbReference>
<dbReference type="PANTHER" id="PTHR30154">
    <property type="entry name" value="LEUCINE-RESPONSIVE REGULATORY PROTEIN"/>
    <property type="match status" value="1"/>
</dbReference>
<dbReference type="AlphaFoldDB" id="A0A6J6RZE6"/>
<dbReference type="PRINTS" id="PR00033">
    <property type="entry name" value="HTHASNC"/>
</dbReference>
<evidence type="ECO:0000313" key="5">
    <source>
        <dbReference type="EMBL" id="CAB4727891.1"/>
    </source>
</evidence>
<keyword evidence="2" id="KW-0238">DNA-binding</keyword>
<protein>
    <submittedName>
        <fullName evidence="5">Unannotated protein</fullName>
    </submittedName>
</protein>
<sequence length="153" mass="16855">MAKSSTVIIDDTDKALLEALQKDGRLPYTKLAARVGLSEAAVRQRVQRLIEGGVTQIVAITDPLTLGYRRMAMIGIRVEGDLRDTAATLADLPEVDYVVIVGGSFDILAEVICEDDQHLLSLLNDKIRAIPGVRSVETFTYLDLYKQTYSWGT</sequence>
<accession>A0A6J6RZE6</accession>
<evidence type="ECO:0000256" key="3">
    <source>
        <dbReference type="ARBA" id="ARBA00023163"/>
    </source>
</evidence>
<keyword evidence="3" id="KW-0804">Transcription</keyword>
<dbReference type="GO" id="GO:0043565">
    <property type="term" value="F:sequence-specific DNA binding"/>
    <property type="evidence" value="ECO:0007669"/>
    <property type="project" value="InterPro"/>
</dbReference>
<feature type="domain" description="HTH asnC-type" evidence="4">
    <location>
        <begin position="9"/>
        <end position="69"/>
    </location>
</feature>
<gene>
    <name evidence="5" type="ORF">UFOPK2683_01093</name>
</gene>
<dbReference type="Pfam" id="PF22482">
    <property type="entry name" value="AsnC_trans_reg_3"/>
    <property type="match status" value="1"/>
</dbReference>
<evidence type="ECO:0000256" key="2">
    <source>
        <dbReference type="ARBA" id="ARBA00023125"/>
    </source>
</evidence>
<evidence type="ECO:0000256" key="1">
    <source>
        <dbReference type="ARBA" id="ARBA00023015"/>
    </source>
</evidence>
<dbReference type="Gene3D" id="1.10.10.10">
    <property type="entry name" value="Winged helix-like DNA-binding domain superfamily/Winged helix DNA-binding domain"/>
    <property type="match status" value="1"/>
</dbReference>
<name>A0A6J6RZE6_9ZZZZ</name>
<dbReference type="InterPro" id="IPR036388">
    <property type="entry name" value="WH-like_DNA-bd_sf"/>
</dbReference>